<dbReference type="Proteomes" id="UP001470230">
    <property type="component" value="Unassembled WGS sequence"/>
</dbReference>
<protein>
    <recommendedName>
        <fullName evidence="1">Phosphoribulokinase/uridine kinase domain-containing protein</fullName>
    </recommendedName>
</protein>
<dbReference type="PANTHER" id="PTHR10285">
    <property type="entry name" value="URIDINE KINASE"/>
    <property type="match status" value="1"/>
</dbReference>
<organism evidence="2 3">
    <name type="scientific">Tritrichomonas musculus</name>
    <dbReference type="NCBI Taxonomy" id="1915356"/>
    <lineage>
        <taxon>Eukaryota</taxon>
        <taxon>Metamonada</taxon>
        <taxon>Parabasalia</taxon>
        <taxon>Tritrichomonadida</taxon>
        <taxon>Tritrichomonadidae</taxon>
        <taxon>Tritrichomonas</taxon>
    </lineage>
</organism>
<dbReference type="InterPro" id="IPR006083">
    <property type="entry name" value="PRK/URK"/>
</dbReference>
<dbReference type="CDD" id="cd02028">
    <property type="entry name" value="UMPK_like"/>
    <property type="match status" value="1"/>
</dbReference>
<dbReference type="SUPFAM" id="SSF52540">
    <property type="entry name" value="P-loop containing nucleoside triphosphate hydrolases"/>
    <property type="match status" value="1"/>
</dbReference>
<gene>
    <name evidence="2" type="ORF">M9Y10_012801</name>
</gene>
<evidence type="ECO:0000313" key="3">
    <source>
        <dbReference type="Proteomes" id="UP001470230"/>
    </source>
</evidence>
<proteinExistence type="predicted"/>
<evidence type="ECO:0000313" key="2">
    <source>
        <dbReference type="EMBL" id="KAK8861106.1"/>
    </source>
</evidence>
<dbReference type="Pfam" id="PF00485">
    <property type="entry name" value="PRK"/>
    <property type="match status" value="1"/>
</dbReference>
<evidence type="ECO:0000259" key="1">
    <source>
        <dbReference type="Pfam" id="PF00485"/>
    </source>
</evidence>
<dbReference type="InterPro" id="IPR027417">
    <property type="entry name" value="P-loop_NTPase"/>
</dbReference>
<accession>A0ABR2IDM3</accession>
<feature type="domain" description="Phosphoribulokinase/uridine kinase" evidence="1">
    <location>
        <begin position="250"/>
        <end position="447"/>
    </location>
</feature>
<dbReference type="Gene3D" id="3.40.50.300">
    <property type="entry name" value="P-loop containing nucleotide triphosphate hydrolases"/>
    <property type="match status" value="1"/>
</dbReference>
<name>A0ABR2IDM3_9EUKA</name>
<keyword evidence="3" id="KW-1185">Reference proteome</keyword>
<reference evidence="2 3" key="1">
    <citation type="submission" date="2024-04" db="EMBL/GenBank/DDBJ databases">
        <title>Tritrichomonas musculus Genome.</title>
        <authorList>
            <person name="Alves-Ferreira E."/>
            <person name="Grigg M."/>
            <person name="Lorenzi H."/>
            <person name="Galac M."/>
        </authorList>
    </citation>
    <scope>NUCLEOTIDE SEQUENCE [LARGE SCALE GENOMIC DNA]</scope>
    <source>
        <strain evidence="2 3">EAF2021</strain>
    </source>
</reference>
<dbReference type="InterPro" id="IPR018163">
    <property type="entry name" value="Thr/Ala-tRNA-synth_IIc_edit"/>
</dbReference>
<sequence length="525" mass="60722">MTKYPQRSYEQMDFNVEKISDPRTKKITRVQILSEHATMSFLFTGLYYKLYQRRLRVEHSLGDGLFFIDNRGVKITPEQIEQLNTEFKKIVTDSKPIVLDNMPRAELMEHFRKLGDKDKVGVLKAWQDTMIPVIKYDDFIDYVLEPMSTDKSRMTDFEIRYYMKGVLLRMTTLLNPTSIKEWKDPKVLHMMFHEYTEWGKLLNVDSVAKLNKAVYNGKIKKIKLVAEGLHERKFAKLAEALCANFPQRRVVTCAGPSSSNKTTFAHRLEIQLNVNGYEATVIEMDDYFQDTCKIPVGPDGLQDLEHISAMNVPLLAERVHTLLEGKPIPRRKFYFKEGKGVDDEKHQLILKPNSFLILEGIHGLNPELLNQLGQDQVTPVYVSALTPLNIDYNHRFPTSDLRLIRRIIRDHYTRGKTPRETIRRWTSVRLGEERNIFPYQANAQLFFNSSIVYELPVLAVYGRPLLSEATEPAPDEDPNSPETKDVTDEAERLLGLLKVFYECPSEIVPRNSTIREFIGGSELET</sequence>
<dbReference type="EMBL" id="JAPFFF010000018">
    <property type="protein sequence ID" value="KAK8861106.1"/>
    <property type="molecule type" value="Genomic_DNA"/>
</dbReference>
<comment type="caution">
    <text evidence="2">The sequence shown here is derived from an EMBL/GenBank/DDBJ whole genome shotgun (WGS) entry which is preliminary data.</text>
</comment>
<dbReference type="SUPFAM" id="SSF55186">
    <property type="entry name" value="ThrRS/AlaRS common domain"/>
    <property type="match status" value="1"/>
</dbReference>
<dbReference type="Gene3D" id="3.30.980.10">
    <property type="entry name" value="Threonyl-trna Synthetase, Chain A, domain 2"/>
    <property type="match status" value="1"/>
</dbReference>